<organism evidence="3 4">
    <name type="scientific">Rhodococcoides kyotonense</name>
    <dbReference type="NCBI Taxonomy" id="398843"/>
    <lineage>
        <taxon>Bacteria</taxon>
        <taxon>Bacillati</taxon>
        <taxon>Actinomycetota</taxon>
        <taxon>Actinomycetes</taxon>
        <taxon>Mycobacteriales</taxon>
        <taxon>Nocardiaceae</taxon>
        <taxon>Rhodococcoides</taxon>
    </lineage>
</organism>
<dbReference type="SUPFAM" id="SSF48600">
    <property type="entry name" value="Chorismate mutase II"/>
    <property type="match status" value="1"/>
</dbReference>
<dbReference type="InterPro" id="IPR036979">
    <property type="entry name" value="CM_dom_sf"/>
</dbReference>
<sequence length="126" mass="13725">MSGDTDGKLSSLRSELDAIDVRLMDAIKDRLEVCARVAHVKRTFDIPMMQPGRVGVVQERAREFARANDLSEEFLVSVYSVLIAEACRVEDAIIDAEDAGTETVGTGPTGVQPMNGDRAASTTRQR</sequence>
<proteinExistence type="predicted"/>
<feature type="compositionally biased region" description="Low complexity" evidence="1">
    <location>
        <begin position="101"/>
        <end position="111"/>
    </location>
</feature>
<dbReference type="Proteomes" id="UP000198327">
    <property type="component" value="Unassembled WGS sequence"/>
</dbReference>
<dbReference type="RefSeq" id="WP_245865107.1">
    <property type="nucleotide sequence ID" value="NZ_FZOW01000001.1"/>
</dbReference>
<reference evidence="4" key="1">
    <citation type="submission" date="2017-06" db="EMBL/GenBank/DDBJ databases">
        <authorList>
            <person name="Varghese N."/>
            <person name="Submissions S."/>
        </authorList>
    </citation>
    <scope>NUCLEOTIDE SEQUENCE [LARGE SCALE GENOMIC DNA]</scope>
    <source>
        <strain evidence="4">JCM 23211</strain>
    </source>
</reference>
<dbReference type="InterPro" id="IPR002701">
    <property type="entry name" value="CM_II_prokaryot"/>
</dbReference>
<protein>
    <submittedName>
        <fullName evidence="3">Chorismate mutase</fullName>
    </submittedName>
</protein>
<dbReference type="PROSITE" id="PS51168">
    <property type="entry name" value="CHORISMATE_MUT_2"/>
    <property type="match status" value="1"/>
</dbReference>
<gene>
    <name evidence="3" type="ORF">SAMN05421642_10118</name>
</gene>
<feature type="region of interest" description="Disordered" evidence="1">
    <location>
        <begin position="100"/>
        <end position="126"/>
    </location>
</feature>
<dbReference type="SMART" id="SM00830">
    <property type="entry name" value="CM_2"/>
    <property type="match status" value="1"/>
</dbReference>
<feature type="domain" description="Chorismate mutase" evidence="2">
    <location>
        <begin position="3"/>
        <end position="94"/>
    </location>
</feature>
<accession>A0A239CHX8</accession>
<evidence type="ECO:0000259" key="2">
    <source>
        <dbReference type="PROSITE" id="PS51168"/>
    </source>
</evidence>
<evidence type="ECO:0000256" key="1">
    <source>
        <dbReference type="SAM" id="MobiDB-lite"/>
    </source>
</evidence>
<evidence type="ECO:0000313" key="3">
    <source>
        <dbReference type="EMBL" id="SNS19522.1"/>
    </source>
</evidence>
<evidence type="ECO:0000313" key="4">
    <source>
        <dbReference type="Proteomes" id="UP000198327"/>
    </source>
</evidence>
<dbReference type="GO" id="GO:0004106">
    <property type="term" value="F:chorismate mutase activity"/>
    <property type="evidence" value="ECO:0007669"/>
    <property type="project" value="InterPro"/>
</dbReference>
<keyword evidence="4" id="KW-1185">Reference proteome</keyword>
<dbReference type="InterPro" id="IPR036263">
    <property type="entry name" value="Chorismate_II_sf"/>
</dbReference>
<dbReference type="AlphaFoldDB" id="A0A239CHX8"/>
<dbReference type="Gene3D" id="1.20.59.10">
    <property type="entry name" value="Chorismate mutase"/>
    <property type="match status" value="1"/>
</dbReference>
<dbReference type="GO" id="GO:0046417">
    <property type="term" value="P:chorismate metabolic process"/>
    <property type="evidence" value="ECO:0007669"/>
    <property type="project" value="InterPro"/>
</dbReference>
<dbReference type="Pfam" id="PF01817">
    <property type="entry name" value="CM_2"/>
    <property type="match status" value="1"/>
</dbReference>
<name>A0A239CHX8_9NOCA</name>
<dbReference type="EMBL" id="FZOW01000001">
    <property type="protein sequence ID" value="SNS19522.1"/>
    <property type="molecule type" value="Genomic_DNA"/>
</dbReference>